<geneLocation type="plasmid" evidence="2">
    <name>pbo1</name>
</geneLocation>
<gene>
    <name evidence="1" type="ORF">A361_28075</name>
</gene>
<protein>
    <submittedName>
        <fullName evidence="1">Uncharacterized protein</fullName>
    </submittedName>
</protein>
<accession>A0A160MHS0</accession>
<dbReference type="AlphaFoldDB" id="A0A160MHS0"/>
<reference evidence="1 2" key="1">
    <citation type="submission" date="2016-04" db="EMBL/GenBank/DDBJ databases">
        <title>Complete genome sequence of Bacillus oceanisediminis strain 2691.</title>
        <authorList>
            <person name="Jeong H."/>
            <person name="Kim H.J."/>
            <person name="Lee D.-W."/>
        </authorList>
    </citation>
    <scope>NUCLEOTIDE SEQUENCE [LARGE SCALE GENOMIC DNA]</scope>
    <source>
        <strain evidence="1 2">2691</strain>
        <plasmid evidence="2">pbo1</plasmid>
    </source>
</reference>
<evidence type="ECO:0000313" key="2">
    <source>
        <dbReference type="Proteomes" id="UP000077856"/>
    </source>
</evidence>
<proteinExistence type="predicted"/>
<organism evidence="1 2">
    <name type="scientific">Cytobacillus oceanisediminis 2691</name>
    <dbReference type="NCBI Taxonomy" id="1196031"/>
    <lineage>
        <taxon>Bacteria</taxon>
        <taxon>Bacillati</taxon>
        <taxon>Bacillota</taxon>
        <taxon>Bacilli</taxon>
        <taxon>Bacillales</taxon>
        <taxon>Bacillaceae</taxon>
        <taxon>Cytobacillus</taxon>
    </lineage>
</organism>
<keyword evidence="1" id="KW-0614">Plasmid</keyword>
<sequence length="119" mass="13857">MKKKRYMLFVMAGLLLVVVTGIFMSKPNENEFVQWFEKEFDVNCLDTDFDCSSLEIGGKTYNHTDGYYDSSTGFLAMAMQIKRLYRNANDPNEFFSIEAKGFLGDFKEIEFIQNKVDIR</sequence>
<dbReference type="KEGG" id="bon:A361_28075"/>
<dbReference type="RefSeq" id="WP_019380855.1">
    <property type="nucleotide sequence ID" value="NZ_CP015507.1"/>
</dbReference>
<evidence type="ECO:0000313" key="1">
    <source>
        <dbReference type="EMBL" id="AND43032.1"/>
    </source>
</evidence>
<name>A0A160MHS0_9BACI</name>
<dbReference type="Proteomes" id="UP000077856">
    <property type="component" value="Plasmid pBO1"/>
</dbReference>
<dbReference type="EMBL" id="CP015507">
    <property type="protein sequence ID" value="AND43032.1"/>
    <property type="molecule type" value="Genomic_DNA"/>
</dbReference>